<proteinExistence type="predicted"/>
<dbReference type="SMART" id="SM00360">
    <property type="entry name" value="RRM"/>
    <property type="match status" value="1"/>
</dbReference>
<evidence type="ECO:0000256" key="1">
    <source>
        <dbReference type="ARBA" id="ARBA00022884"/>
    </source>
</evidence>
<evidence type="ECO:0000313" key="5">
    <source>
        <dbReference type="Proteomes" id="UP001396334"/>
    </source>
</evidence>
<organism evidence="4 5">
    <name type="scientific">Hibiscus sabdariffa</name>
    <name type="common">roselle</name>
    <dbReference type="NCBI Taxonomy" id="183260"/>
    <lineage>
        <taxon>Eukaryota</taxon>
        <taxon>Viridiplantae</taxon>
        <taxon>Streptophyta</taxon>
        <taxon>Embryophyta</taxon>
        <taxon>Tracheophyta</taxon>
        <taxon>Spermatophyta</taxon>
        <taxon>Magnoliopsida</taxon>
        <taxon>eudicotyledons</taxon>
        <taxon>Gunneridae</taxon>
        <taxon>Pentapetalae</taxon>
        <taxon>rosids</taxon>
        <taxon>malvids</taxon>
        <taxon>Malvales</taxon>
        <taxon>Malvaceae</taxon>
        <taxon>Malvoideae</taxon>
        <taxon>Hibiscus</taxon>
    </lineage>
</organism>
<accession>A0ABR2U7S2</accession>
<gene>
    <name evidence="4" type="ORF">V6N11_051500</name>
</gene>
<dbReference type="Proteomes" id="UP001396334">
    <property type="component" value="Unassembled WGS sequence"/>
</dbReference>
<dbReference type="PROSITE" id="PS50102">
    <property type="entry name" value="RRM"/>
    <property type="match status" value="1"/>
</dbReference>
<dbReference type="EMBL" id="JBBPBN010000001">
    <property type="protein sequence ID" value="KAK9045591.1"/>
    <property type="molecule type" value="Genomic_DNA"/>
</dbReference>
<dbReference type="PANTHER" id="PTHR11176">
    <property type="entry name" value="BOULE-RELATED"/>
    <property type="match status" value="1"/>
</dbReference>
<dbReference type="PANTHER" id="PTHR11176:SF49">
    <property type="entry name" value="RNA-BINDING PROTEIN ARP1 ISOFORM X1-RELATED"/>
    <property type="match status" value="1"/>
</dbReference>
<dbReference type="Pfam" id="PF00076">
    <property type="entry name" value="RRM_1"/>
    <property type="match status" value="1"/>
</dbReference>
<keyword evidence="5" id="KW-1185">Reference proteome</keyword>
<keyword evidence="1 2" id="KW-0694">RNA-binding</keyword>
<dbReference type="InterPro" id="IPR035979">
    <property type="entry name" value="RBD_domain_sf"/>
</dbReference>
<evidence type="ECO:0000313" key="4">
    <source>
        <dbReference type="EMBL" id="KAK9045591.1"/>
    </source>
</evidence>
<name>A0ABR2U7S2_9ROSI</name>
<dbReference type="InterPro" id="IPR012677">
    <property type="entry name" value="Nucleotide-bd_a/b_plait_sf"/>
</dbReference>
<feature type="domain" description="RRM" evidence="3">
    <location>
        <begin position="17"/>
        <end position="109"/>
    </location>
</feature>
<reference evidence="4 5" key="1">
    <citation type="journal article" date="2024" name="G3 (Bethesda)">
        <title>Genome assembly of Hibiscus sabdariffa L. provides insights into metabolisms of medicinal natural products.</title>
        <authorList>
            <person name="Kim T."/>
        </authorList>
    </citation>
    <scope>NUCLEOTIDE SEQUENCE [LARGE SCALE GENOMIC DNA]</scope>
    <source>
        <strain evidence="4">TK-2024</strain>
        <tissue evidence="4">Old leaves</tissue>
    </source>
</reference>
<protein>
    <recommendedName>
        <fullName evidence="3">RRM domain-containing protein</fullName>
    </recommendedName>
</protein>
<comment type="caution">
    <text evidence="4">The sequence shown here is derived from an EMBL/GenBank/DDBJ whole genome shotgun (WGS) entry which is preliminary data.</text>
</comment>
<evidence type="ECO:0000259" key="3">
    <source>
        <dbReference type="PROSITE" id="PS50102"/>
    </source>
</evidence>
<sequence length="199" mass="22329">MSEARLHRFGHGDTTHTKIFVGGLAWETKRDALKRYFEQFGDIIEAVVINDKITGKSKGYGFVTYKDADSAMRACYNPFPMIDGRRANCNLAAFGAQKNRPVTENFSPPSPRVMAPSTTGTSAFYGQIVPQYYAFPYSAYRYPGYYTHIYPLNHYNAYGGQQLTSHYTIGTSGSRSAGVYLSYFPLYPKYRPSGTRAVP</sequence>
<dbReference type="InterPro" id="IPR000504">
    <property type="entry name" value="RRM_dom"/>
</dbReference>
<dbReference type="Gene3D" id="3.30.70.330">
    <property type="match status" value="1"/>
</dbReference>
<dbReference type="SUPFAM" id="SSF54928">
    <property type="entry name" value="RNA-binding domain, RBD"/>
    <property type="match status" value="1"/>
</dbReference>
<dbReference type="CDD" id="cd12384">
    <property type="entry name" value="RRM_RBM24_RBM38_like"/>
    <property type="match status" value="1"/>
</dbReference>
<evidence type="ECO:0000256" key="2">
    <source>
        <dbReference type="PROSITE-ProRule" id="PRU00176"/>
    </source>
</evidence>